<feature type="compositionally biased region" description="Basic and acidic residues" evidence="1">
    <location>
        <begin position="72"/>
        <end position="85"/>
    </location>
</feature>
<dbReference type="Proteomes" id="UP000694941">
    <property type="component" value="Unplaced"/>
</dbReference>
<reference evidence="4" key="1">
    <citation type="submission" date="2025-08" db="UniProtKB">
        <authorList>
            <consortium name="RefSeq"/>
        </authorList>
    </citation>
    <scope>IDENTIFICATION</scope>
    <source>
        <tissue evidence="4">Muscle</tissue>
    </source>
</reference>
<keyword evidence="3" id="KW-1185">Reference proteome</keyword>
<dbReference type="PANTHER" id="PTHR45749:SF21">
    <property type="entry name" value="DUF4371 DOMAIN-CONTAINING PROTEIN"/>
    <property type="match status" value="1"/>
</dbReference>
<dbReference type="InterPro" id="IPR025398">
    <property type="entry name" value="DUF4371"/>
</dbReference>
<name>A0ABM1BPL2_LIMPO</name>
<feature type="compositionally biased region" description="Basic and acidic residues" evidence="1">
    <location>
        <begin position="7"/>
        <end position="28"/>
    </location>
</feature>
<evidence type="ECO:0000256" key="1">
    <source>
        <dbReference type="SAM" id="MobiDB-lite"/>
    </source>
</evidence>
<accession>A0ABM1BPL2</accession>
<evidence type="ECO:0000313" key="4">
    <source>
        <dbReference type="RefSeq" id="XP_013786221.1"/>
    </source>
</evidence>
<evidence type="ECO:0000259" key="2">
    <source>
        <dbReference type="Pfam" id="PF14291"/>
    </source>
</evidence>
<protein>
    <submittedName>
        <fullName evidence="4">Uncharacterized protein LOC106470228</fullName>
    </submittedName>
</protein>
<dbReference type="GeneID" id="106470228"/>
<dbReference type="PANTHER" id="PTHR45749">
    <property type="match status" value="1"/>
</dbReference>
<dbReference type="Pfam" id="PF14291">
    <property type="entry name" value="DUF4371"/>
    <property type="match status" value="1"/>
</dbReference>
<dbReference type="RefSeq" id="XP_013786221.1">
    <property type="nucleotide sequence ID" value="XM_013930767.1"/>
</dbReference>
<feature type="domain" description="DUF4371" evidence="2">
    <location>
        <begin position="234"/>
        <end position="379"/>
    </location>
</feature>
<proteinExistence type="predicted"/>
<evidence type="ECO:0000313" key="3">
    <source>
        <dbReference type="Proteomes" id="UP000694941"/>
    </source>
</evidence>
<feature type="region of interest" description="Disordered" evidence="1">
    <location>
        <begin position="1"/>
        <end position="85"/>
    </location>
</feature>
<sequence>MKRFFTKKKESGAEERKRRKLEAEEAKKSSKLFMHFFEKPKTSSSTRSMELPAPATSLLKSEIGSSTNESQAEEKVKSDESEYNEIKSEAARENVNITGGEDDGGGDVELIDEILSDGIEPDNTEPSELDGVKEPRIVIPEVIEQHDIGLLKFDKDTGKAILPDTLRTEIIKLGSKYFQNSEGPFLPTNNHSVNKTWFKRNGHREEWKAHERISVHENAKSHRECFTQWKETERNLAQNRGVIDAELQSQIEKEKQKWRDILTRILHCIKFLVNQKLALQGHRELDDDSNVGSFLGLLKLLAIFDPVMKEHLTHVESHPGSTSYLSPVVQNEFIHMMASTVRQSLLRSIRKAKYYGLMFDSTPDQAHREQMSEVVRYVEADFERKTVRVRES</sequence>
<organism evidence="3 4">
    <name type="scientific">Limulus polyphemus</name>
    <name type="common">Atlantic horseshoe crab</name>
    <dbReference type="NCBI Taxonomy" id="6850"/>
    <lineage>
        <taxon>Eukaryota</taxon>
        <taxon>Metazoa</taxon>
        <taxon>Ecdysozoa</taxon>
        <taxon>Arthropoda</taxon>
        <taxon>Chelicerata</taxon>
        <taxon>Merostomata</taxon>
        <taxon>Xiphosura</taxon>
        <taxon>Limulidae</taxon>
        <taxon>Limulus</taxon>
    </lineage>
</organism>
<gene>
    <name evidence="4" type="primary">LOC106470228</name>
</gene>